<dbReference type="RefSeq" id="WP_018749386.1">
    <property type="nucleotide sequence ID" value="NZ_BSOZ01000044.1"/>
</dbReference>
<evidence type="ECO:0000259" key="6">
    <source>
        <dbReference type="PROSITE" id="PS50943"/>
    </source>
</evidence>
<dbReference type="PROSITE" id="PS50932">
    <property type="entry name" value="HTH_LACI_2"/>
    <property type="match status" value="1"/>
</dbReference>
<dbReference type="SUPFAM" id="SSF53822">
    <property type="entry name" value="Periplasmic binding protein-like I"/>
    <property type="match status" value="1"/>
</dbReference>
<dbReference type="Gene3D" id="3.40.50.2300">
    <property type="match status" value="2"/>
</dbReference>
<dbReference type="InterPro" id="IPR010982">
    <property type="entry name" value="Lambda_DNA-bd_dom_sf"/>
</dbReference>
<evidence type="ECO:0000313" key="8">
    <source>
        <dbReference type="Proteomes" id="UP001156836"/>
    </source>
</evidence>
<dbReference type="Gene3D" id="1.10.260.40">
    <property type="entry name" value="lambda repressor-like DNA-binding domains"/>
    <property type="match status" value="1"/>
</dbReference>
<dbReference type="PANTHER" id="PTHR30146">
    <property type="entry name" value="LACI-RELATED TRANSCRIPTIONAL REPRESSOR"/>
    <property type="match status" value="1"/>
</dbReference>
<dbReference type="EMBL" id="BSOZ01000044">
    <property type="protein sequence ID" value="GLS05379.1"/>
    <property type="molecule type" value="Genomic_DNA"/>
</dbReference>
<evidence type="ECO:0000259" key="5">
    <source>
        <dbReference type="PROSITE" id="PS50932"/>
    </source>
</evidence>
<evidence type="ECO:0000313" key="7">
    <source>
        <dbReference type="EMBL" id="GLS05379.1"/>
    </source>
</evidence>
<keyword evidence="8" id="KW-1185">Reference proteome</keyword>
<protein>
    <submittedName>
        <fullName evidence="7">LacI family transcriptional regulator</fullName>
    </submittedName>
</protein>
<dbReference type="Pfam" id="PF13377">
    <property type="entry name" value="Peripla_BP_3"/>
    <property type="match status" value="1"/>
</dbReference>
<proteinExistence type="predicted"/>
<keyword evidence="2" id="KW-0805">Transcription regulation</keyword>
<keyword evidence="4" id="KW-0804">Transcription</keyword>
<evidence type="ECO:0000256" key="1">
    <source>
        <dbReference type="ARBA" id="ARBA00022491"/>
    </source>
</evidence>
<reference evidence="8" key="1">
    <citation type="journal article" date="2019" name="Int. J. Syst. Evol. Microbiol.">
        <title>The Global Catalogue of Microorganisms (GCM) 10K type strain sequencing project: providing services to taxonomists for standard genome sequencing and annotation.</title>
        <authorList>
            <consortium name="The Broad Institute Genomics Platform"/>
            <consortium name="The Broad Institute Genome Sequencing Center for Infectious Disease"/>
            <person name="Wu L."/>
            <person name="Ma J."/>
        </authorList>
    </citation>
    <scope>NUCLEOTIDE SEQUENCE [LARGE SCALE GENOMIC DNA]</scope>
    <source>
        <strain evidence="8">NBRC 104970</strain>
    </source>
</reference>
<feature type="domain" description="HTH cro/C1-type" evidence="6">
    <location>
        <begin position="8"/>
        <end position="34"/>
    </location>
</feature>
<name>A0ABQ6C076_9NEIS</name>
<accession>A0ABQ6C076</accession>
<sequence length="335" mass="35641">MNDRPTTTLDQVARAAGVSPSTVSRILNGTARVSEAKRRSVEEAIARLDYRPNVLAQGLARGRSLTIGVLTQDIASPFYSESLKGIEEALAGTGYAPLFVSGHWDAEEESRKVALLVDRRVDGVIVLTGMIPDDALIATAERVPVAVTGRTLAAPHLISIDLDHEAGAYAATRYLIDLGHTRIAHLAGVQGHADARARLAGYRRALQEAGIAEDPALVVDGQFNENGGLDAVNGLLDARVPFTAVFAANDQSAVGARLALYRRGLRVPEDISLVGFDDLPGSLYTTPPLTTVRQPAHELGRLAARVLLHLIDNRPAPALDLPMSLIVRDSAQAPA</sequence>
<dbReference type="CDD" id="cd06290">
    <property type="entry name" value="PBP1_LacI-like"/>
    <property type="match status" value="1"/>
</dbReference>
<organism evidence="7 8">
    <name type="scientific">Chitiniphilus shinanonensis</name>
    <dbReference type="NCBI Taxonomy" id="553088"/>
    <lineage>
        <taxon>Bacteria</taxon>
        <taxon>Pseudomonadati</taxon>
        <taxon>Pseudomonadota</taxon>
        <taxon>Betaproteobacteria</taxon>
        <taxon>Neisseriales</taxon>
        <taxon>Chitinibacteraceae</taxon>
        <taxon>Chitiniphilus</taxon>
    </lineage>
</organism>
<dbReference type="SUPFAM" id="SSF47413">
    <property type="entry name" value="lambda repressor-like DNA-binding domains"/>
    <property type="match status" value="1"/>
</dbReference>
<keyword evidence="3" id="KW-0238">DNA-binding</keyword>
<evidence type="ECO:0000256" key="3">
    <source>
        <dbReference type="ARBA" id="ARBA00023125"/>
    </source>
</evidence>
<dbReference type="InterPro" id="IPR000843">
    <property type="entry name" value="HTH_LacI"/>
</dbReference>
<comment type="caution">
    <text evidence="7">The sequence shown here is derived from an EMBL/GenBank/DDBJ whole genome shotgun (WGS) entry which is preliminary data.</text>
</comment>
<gene>
    <name evidence="7" type="ORF">GCM10007860_25310</name>
</gene>
<dbReference type="PANTHER" id="PTHR30146:SF148">
    <property type="entry name" value="HTH-TYPE TRANSCRIPTIONAL REPRESSOR PURR-RELATED"/>
    <property type="match status" value="1"/>
</dbReference>
<feature type="domain" description="HTH lacI-type" evidence="5">
    <location>
        <begin position="7"/>
        <end position="61"/>
    </location>
</feature>
<dbReference type="InterPro" id="IPR046335">
    <property type="entry name" value="LacI/GalR-like_sensor"/>
</dbReference>
<evidence type="ECO:0000256" key="2">
    <source>
        <dbReference type="ARBA" id="ARBA00023015"/>
    </source>
</evidence>
<dbReference type="InterPro" id="IPR001387">
    <property type="entry name" value="Cro/C1-type_HTH"/>
</dbReference>
<keyword evidence="1" id="KW-0678">Repressor</keyword>
<dbReference type="Proteomes" id="UP001156836">
    <property type="component" value="Unassembled WGS sequence"/>
</dbReference>
<dbReference type="PROSITE" id="PS50943">
    <property type="entry name" value="HTH_CROC1"/>
    <property type="match status" value="1"/>
</dbReference>
<dbReference type="InterPro" id="IPR028082">
    <property type="entry name" value="Peripla_BP_I"/>
</dbReference>
<dbReference type="Pfam" id="PF00356">
    <property type="entry name" value="LacI"/>
    <property type="match status" value="1"/>
</dbReference>
<dbReference type="CDD" id="cd01392">
    <property type="entry name" value="HTH_LacI"/>
    <property type="match status" value="1"/>
</dbReference>
<dbReference type="SMART" id="SM00354">
    <property type="entry name" value="HTH_LACI"/>
    <property type="match status" value="1"/>
</dbReference>
<evidence type="ECO:0000256" key="4">
    <source>
        <dbReference type="ARBA" id="ARBA00023163"/>
    </source>
</evidence>